<keyword evidence="12" id="KW-1185">Reference proteome</keyword>
<evidence type="ECO:0000256" key="2">
    <source>
        <dbReference type="ARBA" id="ARBA00022692"/>
    </source>
</evidence>
<dbReference type="SMART" id="SM00044">
    <property type="entry name" value="CYCc"/>
    <property type="match status" value="1"/>
</dbReference>
<dbReference type="GO" id="GO:0004383">
    <property type="term" value="F:guanylate cyclase activity"/>
    <property type="evidence" value="ECO:0007669"/>
    <property type="project" value="TreeGrafter"/>
</dbReference>
<name>B7G6X3_PHATC</name>
<dbReference type="PANTHER" id="PTHR11920:SF335">
    <property type="entry name" value="GUANYLATE CYCLASE"/>
    <property type="match status" value="1"/>
</dbReference>
<evidence type="ECO:0000256" key="3">
    <source>
        <dbReference type="ARBA" id="ARBA00022741"/>
    </source>
</evidence>
<dbReference type="InParanoid" id="B7G6X3"/>
<dbReference type="GO" id="GO:0005886">
    <property type="term" value="C:plasma membrane"/>
    <property type="evidence" value="ECO:0007669"/>
    <property type="project" value="TreeGrafter"/>
</dbReference>
<comment type="subcellular location">
    <subcellularLocation>
        <location evidence="1">Membrane</location>
    </subcellularLocation>
</comment>
<evidence type="ECO:0000259" key="10">
    <source>
        <dbReference type="PROSITE" id="PS51845"/>
    </source>
</evidence>
<feature type="compositionally biased region" description="Low complexity" evidence="7">
    <location>
        <begin position="731"/>
        <end position="741"/>
    </location>
</feature>
<keyword evidence="4 8" id="KW-1133">Transmembrane helix</keyword>
<dbReference type="Pfam" id="PF00233">
    <property type="entry name" value="PDEase_I"/>
    <property type="match status" value="1"/>
</dbReference>
<dbReference type="RefSeq" id="XP_002182932.1">
    <property type="nucleotide sequence ID" value="XM_002182896.1"/>
</dbReference>
<dbReference type="PROSITE" id="PS50125">
    <property type="entry name" value="GUANYLATE_CYCLASE_2"/>
    <property type="match status" value="1"/>
</dbReference>
<dbReference type="GO" id="GO:0001653">
    <property type="term" value="F:peptide receptor activity"/>
    <property type="evidence" value="ECO:0007669"/>
    <property type="project" value="TreeGrafter"/>
</dbReference>
<evidence type="ECO:0000256" key="4">
    <source>
        <dbReference type="ARBA" id="ARBA00022989"/>
    </source>
</evidence>
<dbReference type="HOGENOM" id="CLU_002996_0_0_1"/>
<proteinExistence type="predicted"/>
<evidence type="ECO:0000259" key="9">
    <source>
        <dbReference type="PROSITE" id="PS50125"/>
    </source>
</evidence>
<keyword evidence="2 8" id="KW-0812">Transmembrane</keyword>
<evidence type="ECO:0000256" key="5">
    <source>
        <dbReference type="ARBA" id="ARBA00023136"/>
    </source>
</evidence>
<keyword evidence="3" id="KW-0547">Nucleotide-binding</keyword>
<keyword evidence="5 8" id="KW-0472">Membrane</keyword>
<feature type="domain" description="Guanylate cyclase" evidence="9">
    <location>
        <begin position="541"/>
        <end position="675"/>
    </location>
</feature>
<gene>
    <name evidence="11" type="ORF">PHATRDRAFT_48375</name>
</gene>
<feature type="region of interest" description="Disordered" evidence="7">
    <location>
        <begin position="731"/>
        <end position="756"/>
    </location>
</feature>
<dbReference type="GO" id="GO:0035556">
    <property type="term" value="P:intracellular signal transduction"/>
    <property type="evidence" value="ECO:0007669"/>
    <property type="project" value="InterPro"/>
</dbReference>
<keyword evidence="6" id="KW-0456">Lyase</keyword>
<dbReference type="eggNOG" id="KOG3689">
    <property type="taxonomic scope" value="Eukaryota"/>
</dbReference>
<organism evidence="11 12">
    <name type="scientific">Phaeodactylum tricornutum (strain CCAP 1055/1)</name>
    <dbReference type="NCBI Taxonomy" id="556484"/>
    <lineage>
        <taxon>Eukaryota</taxon>
        <taxon>Sar</taxon>
        <taxon>Stramenopiles</taxon>
        <taxon>Ochrophyta</taxon>
        <taxon>Bacillariophyta</taxon>
        <taxon>Bacillariophyceae</taxon>
        <taxon>Bacillariophycidae</taxon>
        <taxon>Naviculales</taxon>
        <taxon>Phaeodactylaceae</taxon>
        <taxon>Phaeodactylum</taxon>
    </lineage>
</organism>
<evidence type="ECO:0000313" key="11">
    <source>
        <dbReference type="EMBL" id="EEC45668.1"/>
    </source>
</evidence>
<evidence type="ECO:0000256" key="8">
    <source>
        <dbReference type="SAM" id="Phobius"/>
    </source>
</evidence>
<dbReference type="STRING" id="556484.B7G6X3"/>
<dbReference type="InterPro" id="IPR050401">
    <property type="entry name" value="Cyclic_nucleotide_synthase"/>
</dbReference>
<feature type="transmembrane region" description="Helical" evidence="8">
    <location>
        <begin position="53"/>
        <end position="73"/>
    </location>
</feature>
<dbReference type="PaxDb" id="2850-Phatr48375"/>
<sequence>MASTEESSIALSSRHEATALQDATDKSSGSIHSPEKRLQLFSRERRVVRRCRFLVYAVLFATGLIASLGTFFYTRSADRIEFQEDVEEISSVLHRSVRNNLRTTIEAIDAFASDVSTFAQFSSNVTTWPFVTIPRFEEKGVKLQNAVKTTNFLFLPLVPEADREAWEAYAVNHHQKWLQESLDYQSEVDGATPVKAGAISPSIYNEAGSELGTGPYLPLWQTTPQAQPWNSYNFNMLNQVEFAEGLQQVLSSRKAVVAGSFAATDEVLGLFYGNKENSQEGLLSLFFQPIYESHSEPMGLVGVLATLIDWNLVFETDVTFNADGLIAVLETNCGESSTYMVNEHSLEFVAGDLYNHNYGLVDDELDISLFDSLGQLPTPVDSESCQYRFSTYDSKKKENGVSSQDAAMHSTYVALIFVFTMLLFILYDYVVQKQQQLILQQAEESTALVSSLFPEGVCNRLMRTSRVATENGANKTGSAINVPHDHDILDLDDFSDSCIKGYSKESPKWRLKSMIRESTADFSEVTINETRPIADFFPNCTVLFADIVGFTAWSSQHSPGQVFTLLQNVYAAFDKIARKLDVFKVETIGDSYVAVTGLPDHQEDHALIMTGFALECRSRMREVTGKLERALGPETGDLRMRFGMHSGPVTAGVLRGDRARFQLFGDTVNTASRMESSGMADRLQVSESTAVLLRSAGKVHWIQERAESIHIKGKGDMKTFWIKPMERDLSLPSSDSLEISSQAKSPRSSMENFRDVDGNHSKRKLLMSKNSMVWGDSQEFLESMKRNENEDGAELALFTAAFPGSTALDEVVEIITLPKFDANAVASLQDIDPDLVTFESDAIEKQLRDYVTAIASMYRDNPFHSYEHACHVQLSMCKLLQRVVAPDGIDCDGDTSAFALKAHTYTYGITSDPLTQFAVVFCALIHDVDHTGVSNGQLIKEKAHVASLYRNQSIAEQNSVDLAWDLLMDERYMDLRKVLFRTQSDFTQFRQLVVNVVLATDNFDKELSTLRKNRWNKAFTDVQVDESASIAANRKATIVIEHLIQASDVSHTMQHWDVYCKWNERLFYEMYAAFKSGRTDTNPAPGWYKGELWFFDNYVIPLAKKLKDCGVFGVCSDECLNYALENRNMWEAHGEAVVAMMLTTDFYTKLKQERMARMPQRRAKLAVDL</sequence>
<dbReference type="InterPro" id="IPR036971">
    <property type="entry name" value="PDEase_catalytic_dom_sf"/>
</dbReference>
<dbReference type="PROSITE" id="PS51845">
    <property type="entry name" value="PDEASE_I_2"/>
    <property type="match status" value="1"/>
</dbReference>
<feature type="compositionally biased region" description="Polar residues" evidence="7">
    <location>
        <begin position="742"/>
        <end position="751"/>
    </location>
</feature>
<evidence type="ECO:0000256" key="7">
    <source>
        <dbReference type="SAM" id="MobiDB-lite"/>
    </source>
</evidence>
<evidence type="ECO:0000256" key="1">
    <source>
        <dbReference type="ARBA" id="ARBA00004370"/>
    </source>
</evidence>
<dbReference type="AlphaFoldDB" id="B7G6X3"/>
<evidence type="ECO:0000256" key="6">
    <source>
        <dbReference type="ARBA" id="ARBA00023239"/>
    </source>
</evidence>
<reference evidence="11 12" key="1">
    <citation type="journal article" date="2008" name="Nature">
        <title>The Phaeodactylum genome reveals the evolutionary history of diatom genomes.</title>
        <authorList>
            <person name="Bowler C."/>
            <person name="Allen A.E."/>
            <person name="Badger J.H."/>
            <person name="Grimwood J."/>
            <person name="Jabbari K."/>
            <person name="Kuo A."/>
            <person name="Maheswari U."/>
            <person name="Martens C."/>
            <person name="Maumus F."/>
            <person name="Otillar R.P."/>
            <person name="Rayko E."/>
            <person name="Salamov A."/>
            <person name="Vandepoele K."/>
            <person name="Beszteri B."/>
            <person name="Gruber A."/>
            <person name="Heijde M."/>
            <person name="Katinka M."/>
            <person name="Mock T."/>
            <person name="Valentin K."/>
            <person name="Verret F."/>
            <person name="Berges J.A."/>
            <person name="Brownlee C."/>
            <person name="Cadoret J.P."/>
            <person name="Chiovitti A."/>
            <person name="Choi C.J."/>
            <person name="Coesel S."/>
            <person name="De Martino A."/>
            <person name="Detter J.C."/>
            <person name="Durkin C."/>
            <person name="Falciatore A."/>
            <person name="Fournet J."/>
            <person name="Haruta M."/>
            <person name="Huysman M.J."/>
            <person name="Jenkins B.D."/>
            <person name="Jiroutova K."/>
            <person name="Jorgensen R.E."/>
            <person name="Joubert Y."/>
            <person name="Kaplan A."/>
            <person name="Kroger N."/>
            <person name="Kroth P.G."/>
            <person name="La Roche J."/>
            <person name="Lindquist E."/>
            <person name="Lommer M."/>
            <person name="Martin-Jezequel V."/>
            <person name="Lopez P.J."/>
            <person name="Lucas S."/>
            <person name="Mangogna M."/>
            <person name="McGinnis K."/>
            <person name="Medlin L.K."/>
            <person name="Montsant A."/>
            <person name="Oudot-Le Secq M.P."/>
            <person name="Napoli C."/>
            <person name="Obornik M."/>
            <person name="Parker M.S."/>
            <person name="Petit J.L."/>
            <person name="Porcel B.M."/>
            <person name="Poulsen N."/>
            <person name="Robison M."/>
            <person name="Rychlewski L."/>
            <person name="Rynearson T.A."/>
            <person name="Schmutz J."/>
            <person name="Shapiro H."/>
            <person name="Siaut M."/>
            <person name="Stanley M."/>
            <person name="Sussman M.R."/>
            <person name="Taylor A.R."/>
            <person name="Vardi A."/>
            <person name="von Dassow P."/>
            <person name="Vyverman W."/>
            <person name="Willis A."/>
            <person name="Wyrwicz L.S."/>
            <person name="Rokhsar D.S."/>
            <person name="Weissenbach J."/>
            <person name="Armbrust E.V."/>
            <person name="Green B.R."/>
            <person name="Van de Peer Y."/>
            <person name="Grigoriev I.V."/>
        </authorList>
    </citation>
    <scope>NUCLEOTIDE SEQUENCE [LARGE SCALE GENOMIC DNA]</scope>
    <source>
        <strain evidence="11 12">CCAP 1055/1</strain>
    </source>
</reference>
<dbReference type="OrthoDB" id="6353733at2759"/>
<dbReference type="GO" id="GO:0004016">
    <property type="term" value="F:adenylate cyclase activity"/>
    <property type="evidence" value="ECO:0007669"/>
    <property type="project" value="TreeGrafter"/>
</dbReference>
<dbReference type="Gene3D" id="1.10.1300.10">
    <property type="entry name" value="3'5'-cyclic nucleotide phosphodiesterase, catalytic domain"/>
    <property type="match status" value="1"/>
</dbReference>
<dbReference type="Gene3D" id="3.30.70.1230">
    <property type="entry name" value="Nucleotide cyclase"/>
    <property type="match status" value="1"/>
</dbReference>
<dbReference type="GO" id="GO:0000166">
    <property type="term" value="F:nucleotide binding"/>
    <property type="evidence" value="ECO:0007669"/>
    <property type="project" value="UniProtKB-KW"/>
</dbReference>
<dbReference type="Proteomes" id="UP000000759">
    <property type="component" value="Chromosome 17"/>
</dbReference>
<dbReference type="InterPro" id="IPR001054">
    <property type="entry name" value="A/G_cyclase"/>
</dbReference>
<dbReference type="InterPro" id="IPR029787">
    <property type="entry name" value="Nucleotide_cyclase"/>
</dbReference>
<dbReference type="PANTHER" id="PTHR11920">
    <property type="entry name" value="GUANYLYL CYCLASE"/>
    <property type="match status" value="1"/>
</dbReference>
<feature type="domain" description="PDEase" evidence="10">
    <location>
        <begin position="777"/>
        <end position="1001"/>
    </location>
</feature>
<protein>
    <recommendedName>
        <fullName evidence="13">Phosphodiesterase</fullName>
    </recommendedName>
</protein>
<dbReference type="KEGG" id="pti:PHATRDRAFT_48375"/>
<reference evidence="12" key="2">
    <citation type="submission" date="2008-08" db="EMBL/GenBank/DDBJ databases">
        <authorList>
            <consortium name="Diatom Consortium"/>
            <person name="Grigoriev I."/>
            <person name="Grimwood J."/>
            <person name="Kuo A."/>
            <person name="Otillar R.P."/>
            <person name="Salamov A."/>
            <person name="Detter J.C."/>
            <person name="Lindquist E."/>
            <person name="Shapiro H."/>
            <person name="Lucas S."/>
            <person name="Glavina del Rio T."/>
            <person name="Pitluck S."/>
            <person name="Rokhsar D."/>
            <person name="Bowler C."/>
        </authorList>
    </citation>
    <scope>GENOME REANNOTATION</scope>
    <source>
        <strain evidence="12">CCAP 1055/1</strain>
    </source>
</reference>
<dbReference type="eggNOG" id="KOG1023">
    <property type="taxonomic scope" value="Eukaryota"/>
</dbReference>
<dbReference type="Pfam" id="PF00211">
    <property type="entry name" value="Guanylate_cyc"/>
    <property type="match status" value="1"/>
</dbReference>
<dbReference type="GO" id="GO:0007168">
    <property type="term" value="P:receptor guanylyl cyclase signaling pathway"/>
    <property type="evidence" value="ECO:0007669"/>
    <property type="project" value="TreeGrafter"/>
</dbReference>
<dbReference type="SUPFAM" id="SSF109604">
    <property type="entry name" value="HD-domain/PDEase-like"/>
    <property type="match status" value="1"/>
</dbReference>
<dbReference type="InterPro" id="IPR002073">
    <property type="entry name" value="PDEase_catalytic_dom"/>
</dbReference>
<accession>B7G6X3</accession>
<evidence type="ECO:0008006" key="13">
    <source>
        <dbReference type="Google" id="ProtNLM"/>
    </source>
</evidence>
<dbReference type="SUPFAM" id="SSF55073">
    <property type="entry name" value="Nucleotide cyclase"/>
    <property type="match status" value="1"/>
</dbReference>
<dbReference type="GO" id="GO:0004114">
    <property type="term" value="F:3',5'-cyclic-nucleotide phosphodiesterase activity"/>
    <property type="evidence" value="ECO:0007669"/>
    <property type="project" value="InterPro"/>
</dbReference>
<dbReference type="CDD" id="cd07302">
    <property type="entry name" value="CHD"/>
    <property type="match status" value="1"/>
</dbReference>
<dbReference type="EMBL" id="CM000619">
    <property type="protein sequence ID" value="EEC45668.1"/>
    <property type="molecule type" value="Genomic_DNA"/>
</dbReference>
<evidence type="ECO:0000313" key="12">
    <source>
        <dbReference type="Proteomes" id="UP000000759"/>
    </source>
</evidence>
<dbReference type="GeneID" id="7203640"/>